<accession>F9W160</accession>
<name>F9W160_9ACTN</name>
<dbReference type="SUPFAM" id="SSF88713">
    <property type="entry name" value="Glycoside hydrolase/deacetylase"/>
    <property type="match status" value="1"/>
</dbReference>
<dbReference type="Pfam" id="PF03746">
    <property type="entry name" value="LamB_YcsF"/>
    <property type="match status" value="1"/>
</dbReference>
<dbReference type="CDD" id="cd10787">
    <property type="entry name" value="LamB_YcsF_like"/>
    <property type="match status" value="1"/>
</dbReference>
<feature type="region of interest" description="Disordered" evidence="1">
    <location>
        <begin position="238"/>
        <end position="277"/>
    </location>
</feature>
<dbReference type="STRING" id="1027371.GOALK_110_00590"/>
<proteinExistence type="predicted"/>
<reference evidence="2 3" key="1">
    <citation type="submission" date="2011-05" db="EMBL/GenBank/DDBJ databases">
        <title>Whole genome shotgun sequence of Gordonia alkanivorans NBRC 16433.</title>
        <authorList>
            <person name="Hosoyama A."/>
            <person name="Nakamura S."/>
            <person name="Takarada H."/>
            <person name="Tsuchikane K."/>
            <person name="Yamazaki S."/>
            <person name="Fujita N."/>
        </authorList>
    </citation>
    <scope>NUCLEOTIDE SEQUENCE [LARGE SCALE GENOMIC DNA]</scope>
    <source>
        <strain evidence="2 3">NBRC 16433</strain>
    </source>
</reference>
<sequence>MTTVDLNCDLGESFGVYSYGSDSEMMPMITSANIACGAHGGDPAVMRGSVDLALTHGVAMGAHVGLPDRLGFGRREIPTTPQEVYDLCLYQVGALDAFIRVRGATMQHVKLHGALYMMANRDRDLAHAVCAAVTDLDPTLKVYALPRSHLHAAAIESDLSTVVEVFADRPYLDDEVQMYDRTAELIGGPQEVIARTLAQLSALDGADSRTVCVHSDTPNAPLLLSELRNALIDAGFSFRSPQPSNRPPAPVADRSAQTPRTLEPAVAASTINSERAS</sequence>
<dbReference type="Gene3D" id="3.20.20.370">
    <property type="entry name" value="Glycoside hydrolase/deacetylase"/>
    <property type="match status" value="1"/>
</dbReference>
<evidence type="ECO:0000256" key="1">
    <source>
        <dbReference type="SAM" id="MobiDB-lite"/>
    </source>
</evidence>
<evidence type="ECO:0008006" key="4">
    <source>
        <dbReference type="Google" id="ProtNLM"/>
    </source>
</evidence>
<dbReference type="AlphaFoldDB" id="F9W160"/>
<dbReference type="Proteomes" id="UP000003558">
    <property type="component" value="Unassembled WGS sequence"/>
</dbReference>
<dbReference type="EMBL" id="BACI01000110">
    <property type="protein sequence ID" value="GAA14599.1"/>
    <property type="molecule type" value="Genomic_DNA"/>
</dbReference>
<gene>
    <name evidence="2" type="ORF">GOALK_110_00590</name>
</gene>
<protein>
    <recommendedName>
        <fullName evidence="4">LamB/YcsF family protein</fullName>
    </recommendedName>
</protein>
<evidence type="ECO:0000313" key="2">
    <source>
        <dbReference type="EMBL" id="GAA14599.1"/>
    </source>
</evidence>
<dbReference type="PANTHER" id="PTHR30292:SF0">
    <property type="entry name" value="5-OXOPROLINASE SUBUNIT A"/>
    <property type="match status" value="1"/>
</dbReference>
<dbReference type="NCBIfam" id="NF003814">
    <property type="entry name" value="PRK05406.1-3"/>
    <property type="match status" value="1"/>
</dbReference>
<dbReference type="GO" id="GO:0005975">
    <property type="term" value="P:carbohydrate metabolic process"/>
    <property type="evidence" value="ECO:0007669"/>
    <property type="project" value="InterPro"/>
</dbReference>
<dbReference type="eggNOG" id="COG1540">
    <property type="taxonomic scope" value="Bacteria"/>
</dbReference>
<dbReference type="InterPro" id="IPR005501">
    <property type="entry name" value="LamB/YcsF/PxpA-like"/>
</dbReference>
<comment type="caution">
    <text evidence="2">The sequence shown here is derived from an EMBL/GenBank/DDBJ whole genome shotgun (WGS) entry which is preliminary data.</text>
</comment>
<evidence type="ECO:0000313" key="3">
    <source>
        <dbReference type="Proteomes" id="UP000003558"/>
    </source>
</evidence>
<dbReference type="PANTHER" id="PTHR30292">
    <property type="entry name" value="UNCHARACTERIZED PROTEIN YBGL-RELATED"/>
    <property type="match status" value="1"/>
</dbReference>
<organism evidence="2 3">
    <name type="scientific">Gordonia alkanivorans NBRC 16433</name>
    <dbReference type="NCBI Taxonomy" id="1027371"/>
    <lineage>
        <taxon>Bacteria</taxon>
        <taxon>Bacillati</taxon>
        <taxon>Actinomycetota</taxon>
        <taxon>Actinomycetes</taxon>
        <taxon>Mycobacteriales</taxon>
        <taxon>Gordoniaceae</taxon>
        <taxon>Gordonia</taxon>
    </lineage>
</organism>
<dbReference type="RefSeq" id="WP_006360662.1">
    <property type="nucleotide sequence ID" value="NZ_BACI01000110.1"/>
</dbReference>
<dbReference type="InterPro" id="IPR011330">
    <property type="entry name" value="Glyco_hydro/deAcase_b/a-brl"/>
</dbReference>
<dbReference type="GeneID" id="80262984"/>